<evidence type="ECO:0000313" key="4">
    <source>
        <dbReference type="Proteomes" id="UP000837205"/>
    </source>
</evidence>
<dbReference type="Proteomes" id="UP000834503">
    <property type="component" value="Unassembled WGS sequence"/>
</dbReference>
<sequence length="37" mass="4556">MLCLLLFLSCNSIYFTQYTVTFSWWLKSFELRQIMQT</sequence>
<protein>
    <submittedName>
        <fullName evidence="1">Uncharacterized protein</fullName>
    </submittedName>
</protein>
<evidence type="ECO:0000313" key="3">
    <source>
        <dbReference type="Proteomes" id="UP000834503"/>
    </source>
</evidence>
<dbReference type="Proteomes" id="UP000837205">
    <property type="component" value="Unassembled WGS sequence"/>
</dbReference>
<proteinExistence type="predicted"/>
<comment type="caution">
    <text evidence="1">The sequence shown here is derived from an EMBL/GenBank/DDBJ whole genome shotgun (WGS) entry which is preliminary data.</text>
</comment>
<dbReference type="EMBL" id="CAIIUA010000002">
    <property type="protein sequence ID" value="CAC9255868.1"/>
    <property type="molecule type" value="Genomic_DNA"/>
</dbReference>
<keyword evidence="4" id="KW-1185">Reference proteome</keyword>
<evidence type="ECO:0000313" key="1">
    <source>
        <dbReference type="EMBL" id="CAB5604813.1"/>
    </source>
</evidence>
<organism evidence="1 3">
    <name type="scientific">Citrobacter werkmanii</name>
    <dbReference type="NCBI Taxonomy" id="67827"/>
    <lineage>
        <taxon>Bacteria</taxon>
        <taxon>Pseudomonadati</taxon>
        <taxon>Pseudomonadota</taxon>
        <taxon>Gammaproteobacteria</taxon>
        <taxon>Enterobacterales</taxon>
        <taxon>Enterobacteriaceae</taxon>
        <taxon>Citrobacter</taxon>
        <taxon>Citrobacter freundii complex</taxon>
    </lineage>
</organism>
<evidence type="ECO:0000313" key="2">
    <source>
        <dbReference type="EMBL" id="CAC9255868.1"/>
    </source>
</evidence>
<gene>
    <name evidence="1" type="ORF">GHA_05372</name>
    <name evidence="2" type="ORF">TML_05433</name>
</gene>
<dbReference type="EMBL" id="CAHPQX010000042">
    <property type="protein sequence ID" value="CAB5604813.1"/>
    <property type="molecule type" value="Genomic_DNA"/>
</dbReference>
<dbReference type="AlphaFoldDB" id="A0A9N8CTV4"/>
<name>A0A9N8CTV4_9ENTR</name>
<reference evidence="1" key="1">
    <citation type="submission" date="2020-05" db="EMBL/GenBank/DDBJ databases">
        <authorList>
            <person name="Delgado-Blas J."/>
        </authorList>
    </citation>
    <scope>NUCLEOTIDE SEQUENCE</scope>
    <source>
        <strain evidence="1">BB1459</strain>
        <strain evidence="2">BB1480</strain>
    </source>
</reference>
<accession>A0A9N8CTV4</accession>